<reference evidence="10 11" key="1">
    <citation type="journal article" date="2010" name="Stand. Genomic Sci.">
        <title>Complete genome sequence of Streptosporangium roseum type strain (NI 9100).</title>
        <authorList>
            <person name="Nolan M."/>
            <person name="Sikorski J."/>
            <person name="Jando M."/>
            <person name="Lucas S."/>
            <person name="Lapidus A."/>
            <person name="Glavina Del Rio T."/>
            <person name="Chen F."/>
            <person name="Tice H."/>
            <person name="Pitluck S."/>
            <person name="Cheng J.F."/>
            <person name="Chertkov O."/>
            <person name="Sims D."/>
            <person name="Meincke L."/>
            <person name="Brettin T."/>
            <person name="Han C."/>
            <person name="Detter J.C."/>
            <person name="Bruce D."/>
            <person name="Goodwin L."/>
            <person name="Land M."/>
            <person name="Hauser L."/>
            <person name="Chang Y.J."/>
            <person name="Jeffries C.D."/>
            <person name="Ivanova N."/>
            <person name="Mavromatis K."/>
            <person name="Mikhailova N."/>
            <person name="Chen A."/>
            <person name="Palaniappan K."/>
            <person name="Chain P."/>
            <person name="Rohde M."/>
            <person name="Goker M."/>
            <person name="Bristow J."/>
            <person name="Eisen J.A."/>
            <person name="Markowitz V."/>
            <person name="Hugenholtz P."/>
            <person name="Kyrpides N.C."/>
            <person name="Klenk H.P."/>
        </authorList>
    </citation>
    <scope>NUCLEOTIDE SEQUENCE [LARGE SCALE GENOMIC DNA]</scope>
    <source>
        <strain evidence="11">ATCC 12428 / DSM 43021 / JCM 3005 / NI 9100</strain>
    </source>
</reference>
<accession>D2B662</accession>
<keyword evidence="4 8" id="KW-0812">Transmembrane</keyword>
<organism evidence="10 11">
    <name type="scientific">Streptosporangium roseum (strain ATCC 12428 / DSM 43021 / JCM 3005 / KCTC 9067 / NCIMB 10171 / NRRL 2505 / NI 9100)</name>
    <dbReference type="NCBI Taxonomy" id="479432"/>
    <lineage>
        <taxon>Bacteria</taxon>
        <taxon>Bacillati</taxon>
        <taxon>Actinomycetota</taxon>
        <taxon>Actinomycetes</taxon>
        <taxon>Streptosporangiales</taxon>
        <taxon>Streptosporangiaceae</taxon>
        <taxon>Streptosporangium</taxon>
    </lineage>
</organism>
<feature type="region of interest" description="Disordered" evidence="7">
    <location>
        <begin position="1"/>
        <end position="29"/>
    </location>
</feature>
<dbReference type="Proteomes" id="UP000002029">
    <property type="component" value="Chromosome"/>
</dbReference>
<sequence>MSHGHSAHATHATHATHPAHPAPAEARTPPGSRGWTALVLLCLAQFVLIVDITVVQVALPSIGGDLALDREALTWVVTTYTLCFGGLMVLGGRLADALGARRTLLAGLALFTLASLACGLAPNGTVLIAGRAVQGVGAALLSPSALAIITTAFHGPLRNRALGVWAAIGGTGAAVGVLLGGVLTAGPGWEWGFFINVPIGLLVFLVLPSVVRADGRPPVRQRVDVPGALVVTAATALLIYGLVNAGDAGWSAAGTFLPLIASVIFYAVFVAIERGVKAPLMRAETLARRPVISGTFVMLIATGLMLALFFISSFYLQQVLGFSALKTGLTFLPVAIAITVGAHLGGHLIGKIGGRPVAVAAFLLTAAGAALMTRISPESSAYTTLLPGFVLAAVGIGPAFVTATTTTMANVPPAEAGVASGVINTFHELGGSIGVAVVSTVAAASLAPGAADVGGFTAALTMCAVTAAAAAAVALGLVPAGKPSGSFVGHGHGHGGH</sequence>
<feature type="transmembrane region" description="Helical" evidence="8">
    <location>
        <begin position="249"/>
        <end position="272"/>
    </location>
</feature>
<feature type="transmembrane region" description="Helical" evidence="8">
    <location>
        <begin position="223"/>
        <end position="243"/>
    </location>
</feature>
<evidence type="ECO:0000256" key="8">
    <source>
        <dbReference type="SAM" id="Phobius"/>
    </source>
</evidence>
<protein>
    <submittedName>
        <fullName evidence="10">Permease of the major facilitator superfamily</fullName>
    </submittedName>
</protein>
<dbReference type="InterPro" id="IPR011701">
    <property type="entry name" value="MFS"/>
</dbReference>
<feature type="transmembrane region" description="Helical" evidence="8">
    <location>
        <begin position="381"/>
        <end position="401"/>
    </location>
</feature>
<evidence type="ECO:0000259" key="9">
    <source>
        <dbReference type="PROSITE" id="PS50850"/>
    </source>
</evidence>
<dbReference type="InterPro" id="IPR020846">
    <property type="entry name" value="MFS_dom"/>
</dbReference>
<feature type="transmembrane region" description="Helical" evidence="8">
    <location>
        <begin position="292"/>
        <end position="316"/>
    </location>
</feature>
<evidence type="ECO:0000256" key="1">
    <source>
        <dbReference type="ARBA" id="ARBA00004651"/>
    </source>
</evidence>
<keyword evidence="6 8" id="KW-0472">Membrane</keyword>
<dbReference type="Gene3D" id="1.20.1250.20">
    <property type="entry name" value="MFS general substrate transporter like domains"/>
    <property type="match status" value="1"/>
</dbReference>
<dbReference type="InterPro" id="IPR036259">
    <property type="entry name" value="MFS_trans_sf"/>
</dbReference>
<dbReference type="AlphaFoldDB" id="D2B662"/>
<feature type="compositionally biased region" description="Low complexity" evidence="7">
    <location>
        <begin position="9"/>
        <end position="29"/>
    </location>
</feature>
<dbReference type="EMBL" id="CP001814">
    <property type="protein sequence ID" value="ACZ83775.1"/>
    <property type="molecule type" value="Genomic_DNA"/>
</dbReference>
<feature type="transmembrane region" description="Helical" evidence="8">
    <location>
        <begin position="103"/>
        <end position="122"/>
    </location>
</feature>
<feature type="domain" description="Major facilitator superfamily (MFS) profile" evidence="9">
    <location>
        <begin position="37"/>
        <end position="482"/>
    </location>
</feature>
<feature type="transmembrane region" description="Helical" evidence="8">
    <location>
        <begin position="128"/>
        <end position="149"/>
    </location>
</feature>
<keyword evidence="5 8" id="KW-1133">Transmembrane helix</keyword>
<dbReference type="OrthoDB" id="7375466at2"/>
<dbReference type="STRING" id="479432.Sros_0756"/>
<evidence type="ECO:0000313" key="11">
    <source>
        <dbReference type="Proteomes" id="UP000002029"/>
    </source>
</evidence>
<feature type="transmembrane region" description="Helical" evidence="8">
    <location>
        <begin position="191"/>
        <end position="211"/>
    </location>
</feature>
<proteinExistence type="predicted"/>
<keyword evidence="11" id="KW-1185">Reference proteome</keyword>
<evidence type="ECO:0000256" key="2">
    <source>
        <dbReference type="ARBA" id="ARBA00022448"/>
    </source>
</evidence>
<evidence type="ECO:0000256" key="3">
    <source>
        <dbReference type="ARBA" id="ARBA00022475"/>
    </source>
</evidence>
<evidence type="ECO:0000313" key="10">
    <source>
        <dbReference type="EMBL" id="ACZ83775.1"/>
    </source>
</evidence>
<evidence type="ECO:0000256" key="6">
    <source>
        <dbReference type="ARBA" id="ARBA00023136"/>
    </source>
</evidence>
<dbReference type="NCBIfam" id="TIGR00711">
    <property type="entry name" value="efflux_EmrB"/>
    <property type="match status" value="1"/>
</dbReference>
<dbReference type="RefSeq" id="WP_012887521.1">
    <property type="nucleotide sequence ID" value="NC_013595.1"/>
</dbReference>
<dbReference type="Gene3D" id="1.20.1720.10">
    <property type="entry name" value="Multidrug resistance protein D"/>
    <property type="match status" value="1"/>
</dbReference>
<feature type="transmembrane region" description="Helical" evidence="8">
    <location>
        <begin position="37"/>
        <end position="60"/>
    </location>
</feature>
<dbReference type="SUPFAM" id="SSF103473">
    <property type="entry name" value="MFS general substrate transporter"/>
    <property type="match status" value="1"/>
</dbReference>
<feature type="transmembrane region" description="Helical" evidence="8">
    <location>
        <begin position="429"/>
        <end position="450"/>
    </location>
</feature>
<keyword evidence="3" id="KW-1003">Cell membrane</keyword>
<dbReference type="PANTHER" id="PTHR42718:SF46">
    <property type="entry name" value="BLR6921 PROTEIN"/>
    <property type="match status" value="1"/>
</dbReference>
<feature type="transmembrane region" description="Helical" evidence="8">
    <location>
        <begin position="456"/>
        <end position="478"/>
    </location>
</feature>
<feature type="transmembrane region" description="Helical" evidence="8">
    <location>
        <begin position="328"/>
        <end position="350"/>
    </location>
</feature>
<dbReference type="CDD" id="cd17321">
    <property type="entry name" value="MFS_MMR_MDR_like"/>
    <property type="match status" value="1"/>
</dbReference>
<comment type="subcellular location">
    <subcellularLocation>
        <location evidence="1">Cell membrane</location>
        <topology evidence="1">Multi-pass membrane protein</topology>
    </subcellularLocation>
</comment>
<dbReference type="eggNOG" id="COG0477">
    <property type="taxonomic scope" value="Bacteria"/>
</dbReference>
<dbReference type="PRINTS" id="PR01036">
    <property type="entry name" value="TCRTETB"/>
</dbReference>
<evidence type="ECO:0000256" key="5">
    <source>
        <dbReference type="ARBA" id="ARBA00022989"/>
    </source>
</evidence>
<name>D2B662_STRRD</name>
<dbReference type="PANTHER" id="PTHR42718">
    <property type="entry name" value="MAJOR FACILITATOR SUPERFAMILY MULTIDRUG TRANSPORTER MFSC"/>
    <property type="match status" value="1"/>
</dbReference>
<dbReference type="PROSITE" id="PS50850">
    <property type="entry name" value="MFS"/>
    <property type="match status" value="1"/>
</dbReference>
<dbReference type="GO" id="GO:0005886">
    <property type="term" value="C:plasma membrane"/>
    <property type="evidence" value="ECO:0007669"/>
    <property type="project" value="UniProtKB-SubCell"/>
</dbReference>
<feature type="transmembrane region" description="Helical" evidence="8">
    <location>
        <begin position="357"/>
        <end position="375"/>
    </location>
</feature>
<feature type="transmembrane region" description="Helical" evidence="8">
    <location>
        <begin position="161"/>
        <end position="185"/>
    </location>
</feature>
<evidence type="ECO:0000256" key="7">
    <source>
        <dbReference type="SAM" id="MobiDB-lite"/>
    </source>
</evidence>
<dbReference type="InterPro" id="IPR004638">
    <property type="entry name" value="EmrB-like"/>
</dbReference>
<dbReference type="GO" id="GO:0022857">
    <property type="term" value="F:transmembrane transporter activity"/>
    <property type="evidence" value="ECO:0007669"/>
    <property type="project" value="InterPro"/>
</dbReference>
<dbReference type="HOGENOM" id="CLU_000960_28_2_11"/>
<evidence type="ECO:0000256" key="4">
    <source>
        <dbReference type="ARBA" id="ARBA00022692"/>
    </source>
</evidence>
<feature type="transmembrane region" description="Helical" evidence="8">
    <location>
        <begin position="72"/>
        <end position="91"/>
    </location>
</feature>
<keyword evidence="2" id="KW-0813">Transport</keyword>
<dbReference type="KEGG" id="sro:Sros_0756"/>
<gene>
    <name evidence="10" type="ordered locus">Sros_0756</name>
</gene>
<dbReference type="Pfam" id="PF07690">
    <property type="entry name" value="MFS_1"/>
    <property type="match status" value="1"/>
</dbReference>